<dbReference type="Gene3D" id="3.30.70.330">
    <property type="match status" value="1"/>
</dbReference>
<evidence type="ECO:0000259" key="3">
    <source>
        <dbReference type="PROSITE" id="PS50102"/>
    </source>
</evidence>
<protein>
    <submittedName>
        <fullName evidence="4">29 kDa ribonucleoprotein A, chloroplastic</fullName>
    </submittedName>
</protein>
<dbReference type="SUPFAM" id="SSF54928">
    <property type="entry name" value="RNA-binding domain, RBD"/>
    <property type="match status" value="1"/>
</dbReference>
<dbReference type="InterPro" id="IPR012677">
    <property type="entry name" value="Nucleotide-bd_a/b_plait_sf"/>
</dbReference>
<dbReference type="PANTHER" id="PTHR15241:SF304">
    <property type="entry name" value="RRM DOMAIN-CONTAINING PROTEIN"/>
    <property type="match status" value="1"/>
</dbReference>
<feature type="region of interest" description="Disordered" evidence="2">
    <location>
        <begin position="26"/>
        <end position="116"/>
    </location>
</feature>
<dbReference type="InterPro" id="IPR011723">
    <property type="entry name" value="Znf/thioredoxin_put"/>
</dbReference>
<keyword evidence="4" id="KW-0687">Ribonucleoprotein</keyword>
<evidence type="ECO:0000256" key="2">
    <source>
        <dbReference type="SAM" id="MobiDB-lite"/>
    </source>
</evidence>
<feature type="region of interest" description="Disordered" evidence="2">
    <location>
        <begin position="170"/>
        <end position="215"/>
    </location>
</feature>
<feature type="compositionally biased region" description="Basic and acidic residues" evidence="2">
    <location>
        <begin position="170"/>
        <end position="183"/>
    </location>
</feature>
<feature type="compositionally biased region" description="Basic and acidic residues" evidence="2">
    <location>
        <begin position="88"/>
        <end position="98"/>
    </location>
</feature>
<accession>A0A5J4YNI4</accession>
<dbReference type="EMBL" id="VRMN01000008">
    <property type="protein sequence ID" value="KAA8492765.1"/>
    <property type="molecule type" value="Genomic_DNA"/>
</dbReference>
<dbReference type="PANTHER" id="PTHR15241">
    <property type="entry name" value="TRANSFORMER-2-RELATED"/>
    <property type="match status" value="1"/>
</dbReference>
<feature type="compositionally biased region" description="Basic and acidic residues" evidence="2">
    <location>
        <begin position="62"/>
        <end position="81"/>
    </location>
</feature>
<dbReference type="CDD" id="cd00590">
    <property type="entry name" value="RRM_SF"/>
    <property type="match status" value="1"/>
</dbReference>
<name>A0A5J4YNI4_PORPP</name>
<dbReference type="Pfam" id="PF13717">
    <property type="entry name" value="Zn_ribbon_4"/>
    <property type="match status" value="1"/>
</dbReference>
<comment type="caution">
    <text evidence="4">The sequence shown here is derived from an EMBL/GenBank/DDBJ whole genome shotgun (WGS) entry which is preliminary data.</text>
</comment>
<feature type="domain" description="RRM" evidence="3">
    <location>
        <begin position="218"/>
        <end position="295"/>
    </location>
</feature>
<evidence type="ECO:0000313" key="5">
    <source>
        <dbReference type="Proteomes" id="UP000324585"/>
    </source>
</evidence>
<dbReference type="OrthoDB" id="439808at2759"/>
<keyword evidence="1" id="KW-0694">RNA-binding</keyword>
<dbReference type="Proteomes" id="UP000324585">
    <property type="component" value="Unassembled WGS sequence"/>
</dbReference>
<dbReference type="NCBIfam" id="TIGR02098">
    <property type="entry name" value="MJ0042_CXXC"/>
    <property type="match status" value="1"/>
</dbReference>
<proteinExistence type="predicted"/>
<dbReference type="AlphaFoldDB" id="A0A5J4YNI4"/>
<organism evidence="4 5">
    <name type="scientific">Porphyridium purpureum</name>
    <name type="common">Red alga</name>
    <name type="synonym">Porphyridium cruentum</name>
    <dbReference type="NCBI Taxonomy" id="35688"/>
    <lineage>
        <taxon>Eukaryota</taxon>
        <taxon>Rhodophyta</taxon>
        <taxon>Bangiophyceae</taxon>
        <taxon>Porphyridiales</taxon>
        <taxon>Porphyridiaceae</taxon>
        <taxon>Porphyridium</taxon>
    </lineage>
</organism>
<dbReference type="InterPro" id="IPR035979">
    <property type="entry name" value="RBD_domain_sf"/>
</dbReference>
<evidence type="ECO:0000313" key="4">
    <source>
        <dbReference type="EMBL" id="KAA8492765.1"/>
    </source>
</evidence>
<keyword evidence="5" id="KW-1185">Reference proteome</keyword>
<sequence length="297" mass="32280">MMGFVEGWGAGVCSAKDARTTTMFSADGPAGDVAKGDAGEMKPPPVLRAPPRVNSDTLTDIQSRRAPERLPDLPHIREVEQAQRVQRAQREKEARQSSDSDDDSSGRDPVISGPVMTECGQCGAIYEIDHTILGRRGSRVKCAVCSHVWFQQTRTLKPVVVPEGKELVDYPEDKAREMRDGSRGNRRASSNGPDRRQNSGGTDRRSAGGRGGPRFSQHTVFLGNLPFSADEAQLEDLCRGKASVTSVKVMRDEEGKARGFAFVNVSTADDIDKLIAALQGVQMNGRDLNVRSGNRNS</sequence>
<dbReference type="GO" id="GO:1990904">
    <property type="term" value="C:ribonucleoprotein complex"/>
    <property type="evidence" value="ECO:0007669"/>
    <property type="project" value="UniProtKB-KW"/>
</dbReference>
<evidence type="ECO:0000256" key="1">
    <source>
        <dbReference type="PROSITE-ProRule" id="PRU00176"/>
    </source>
</evidence>
<dbReference type="InterPro" id="IPR000504">
    <property type="entry name" value="RRM_dom"/>
</dbReference>
<gene>
    <name evidence="4" type="ORF">FVE85_9037</name>
</gene>
<feature type="compositionally biased region" description="Basic and acidic residues" evidence="2">
    <location>
        <begin position="193"/>
        <end position="206"/>
    </location>
</feature>
<dbReference type="SMART" id="SM00360">
    <property type="entry name" value="RRM"/>
    <property type="match status" value="1"/>
</dbReference>
<reference evidence="5" key="1">
    <citation type="journal article" date="2019" name="Nat. Commun.">
        <title>Expansion of phycobilisome linker gene families in mesophilic red algae.</title>
        <authorList>
            <person name="Lee J."/>
            <person name="Kim D."/>
            <person name="Bhattacharya D."/>
            <person name="Yoon H.S."/>
        </authorList>
    </citation>
    <scope>NUCLEOTIDE SEQUENCE [LARGE SCALE GENOMIC DNA]</scope>
    <source>
        <strain evidence="5">CCMP 1328</strain>
    </source>
</reference>
<dbReference type="PROSITE" id="PS50102">
    <property type="entry name" value="RRM"/>
    <property type="match status" value="1"/>
</dbReference>
<dbReference type="GO" id="GO:0003723">
    <property type="term" value="F:RNA binding"/>
    <property type="evidence" value="ECO:0007669"/>
    <property type="project" value="UniProtKB-UniRule"/>
</dbReference>
<dbReference type="Pfam" id="PF00076">
    <property type="entry name" value="RRM_1"/>
    <property type="match status" value="1"/>
</dbReference>